<evidence type="ECO:0000256" key="7">
    <source>
        <dbReference type="ARBA" id="ARBA00023232"/>
    </source>
</evidence>
<dbReference type="SFLD" id="SFLDS00019">
    <property type="entry name" value="Glutathione_Transferase_(cytos"/>
    <property type="match status" value="1"/>
</dbReference>
<sequence length="210" mass="24028">PRLYSYFRSTCSWRVRIALALKGIEYDYHPVHLLKDGGEQASFKDNLNPNSLLPALEIDGHCLADSMSIIEYLDETRQDPPYLLPKDPAIRATVRRISNNITSGIQPIQNLRVLIYVGADKKKEWGKHWIEQGFNSLEELLEKTSGKYCVGDDITMADLCLIPQVYNANRFEVDMSRYPIITRINAQLENHDAFVAAHPRQQPDCPDELK</sequence>
<dbReference type="RefSeq" id="XP_002117186.1">
    <property type="nucleotide sequence ID" value="XM_002117150.1"/>
</dbReference>
<dbReference type="InterPro" id="IPR036249">
    <property type="entry name" value="Thioredoxin-like_sf"/>
</dbReference>
<comment type="similarity">
    <text evidence="4">Belongs to the GST superfamily. Zeta family.</text>
</comment>
<dbReference type="Gene3D" id="1.20.1050.10">
    <property type="match status" value="1"/>
</dbReference>
<dbReference type="SUPFAM" id="SSF47616">
    <property type="entry name" value="GST C-terminal domain-like"/>
    <property type="match status" value="1"/>
</dbReference>
<dbReference type="GO" id="GO:0005739">
    <property type="term" value="C:mitochondrion"/>
    <property type="evidence" value="ECO:0000318"/>
    <property type="project" value="GO_Central"/>
</dbReference>
<dbReference type="EC" id="5.2.1.2" evidence="5"/>
<dbReference type="InterPro" id="IPR004046">
    <property type="entry name" value="GST_C"/>
</dbReference>
<evidence type="ECO:0000256" key="5">
    <source>
        <dbReference type="ARBA" id="ARBA00013199"/>
    </source>
</evidence>
<dbReference type="PANTHER" id="PTHR42673:SF4">
    <property type="entry name" value="MALEYLACETOACETATE ISOMERASE"/>
    <property type="match status" value="1"/>
</dbReference>
<dbReference type="InParanoid" id="B3SAD2"/>
<comment type="catalytic activity">
    <reaction evidence="1">
        <text>4-maleylacetoacetate = 4-fumarylacetoacetate</text>
        <dbReference type="Rhea" id="RHEA:14817"/>
        <dbReference type="ChEBI" id="CHEBI:17105"/>
        <dbReference type="ChEBI" id="CHEBI:18034"/>
        <dbReference type="EC" id="5.2.1.2"/>
    </reaction>
</comment>
<reference evidence="10 11" key="1">
    <citation type="journal article" date="2008" name="Nature">
        <title>The Trichoplax genome and the nature of placozoans.</title>
        <authorList>
            <person name="Srivastava M."/>
            <person name="Begovic E."/>
            <person name="Chapman J."/>
            <person name="Putnam N.H."/>
            <person name="Hellsten U."/>
            <person name="Kawashima T."/>
            <person name="Kuo A."/>
            <person name="Mitros T."/>
            <person name="Salamov A."/>
            <person name="Carpenter M.L."/>
            <person name="Signorovitch A.Y."/>
            <person name="Moreno M.A."/>
            <person name="Kamm K."/>
            <person name="Grimwood J."/>
            <person name="Schmutz J."/>
            <person name="Shapiro H."/>
            <person name="Grigoriev I.V."/>
            <person name="Buss L.W."/>
            <person name="Schierwater B."/>
            <person name="Dellaporta S.L."/>
            <person name="Rokhsar D.S."/>
        </authorList>
    </citation>
    <scope>NUCLEOTIDE SEQUENCE [LARGE SCALE GENOMIC DNA]</scope>
    <source>
        <strain evidence="10 11">Grell-BS-1999</strain>
    </source>
</reference>
<evidence type="ECO:0000256" key="2">
    <source>
        <dbReference type="ARBA" id="ARBA00001955"/>
    </source>
</evidence>
<keyword evidence="11" id="KW-1185">Reference proteome</keyword>
<dbReference type="UniPathway" id="UPA00139">
    <property type="reaction ID" value="UER00340"/>
</dbReference>
<dbReference type="InterPro" id="IPR036282">
    <property type="entry name" value="Glutathione-S-Trfase_C_sf"/>
</dbReference>
<dbReference type="PROSITE" id="PS50404">
    <property type="entry name" value="GST_NTER"/>
    <property type="match status" value="1"/>
</dbReference>
<evidence type="ECO:0000256" key="4">
    <source>
        <dbReference type="ARBA" id="ARBA00010007"/>
    </source>
</evidence>
<dbReference type="HOGENOM" id="CLU_011226_20_1_1"/>
<dbReference type="CDD" id="cd03042">
    <property type="entry name" value="GST_N_Zeta"/>
    <property type="match status" value="1"/>
</dbReference>
<evidence type="ECO:0000313" key="11">
    <source>
        <dbReference type="Proteomes" id="UP000009022"/>
    </source>
</evidence>
<dbReference type="PANTHER" id="PTHR42673">
    <property type="entry name" value="MALEYLACETOACETATE ISOMERASE"/>
    <property type="match status" value="1"/>
</dbReference>
<evidence type="ECO:0000259" key="9">
    <source>
        <dbReference type="PROSITE" id="PS50405"/>
    </source>
</evidence>
<feature type="non-terminal residue" evidence="10">
    <location>
        <position position="1"/>
    </location>
</feature>
<dbReference type="NCBIfam" id="TIGR01262">
    <property type="entry name" value="maiA"/>
    <property type="match status" value="1"/>
</dbReference>
<dbReference type="GO" id="GO:0016034">
    <property type="term" value="F:maleylacetoacetate isomerase activity"/>
    <property type="evidence" value="ECO:0000318"/>
    <property type="project" value="GO_Central"/>
</dbReference>
<dbReference type="InterPro" id="IPR034330">
    <property type="entry name" value="GST_Zeta_C"/>
</dbReference>
<proteinExistence type="inferred from homology"/>
<dbReference type="InterPro" id="IPR034333">
    <property type="entry name" value="GST_Zeta_N"/>
</dbReference>
<dbReference type="InterPro" id="IPR010987">
    <property type="entry name" value="Glutathione-S-Trfase_C-like"/>
</dbReference>
<dbReference type="KEGG" id="tad:TRIADDRAFT_32265"/>
<dbReference type="EMBL" id="DS985261">
    <property type="protein sequence ID" value="EDV20236.1"/>
    <property type="molecule type" value="Genomic_DNA"/>
</dbReference>
<evidence type="ECO:0000313" key="10">
    <source>
        <dbReference type="EMBL" id="EDV20236.1"/>
    </source>
</evidence>
<feature type="domain" description="GST C-terminal" evidence="9">
    <location>
        <begin position="87"/>
        <end position="207"/>
    </location>
</feature>
<dbReference type="Gene3D" id="3.40.30.10">
    <property type="entry name" value="Glutaredoxin"/>
    <property type="match status" value="1"/>
</dbReference>
<dbReference type="Pfam" id="PF13409">
    <property type="entry name" value="GST_N_2"/>
    <property type="match status" value="1"/>
</dbReference>
<keyword evidence="7" id="KW-0585">Phenylalanine catabolism</keyword>
<feature type="domain" description="GST N-terminal" evidence="8">
    <location>
        <begin position="1"/>
        <end position="81"/>
    </location>
</feature>
<dbReference type="Proteomes" id="UP000009022">
    <property type="component" value="Unassembled WGS sequence"/>
</dbReference>
<evidence type="ECO:0000256" key="1">
    <source>
        <dbReference type="ARBA" id="ARBA00001622"/>
    </source>
</evidence>
<dbReference type="FunFam" id="1.20.1050.10:FF:000010">
    <property type="entry name" value="Maleylacetoacetate isomerase isoform 1"/>
    <property type="match status" value="1"/>
</dbReference>
<comment type="pathway">
    <text evidence="3">Amino-acid degradation; L-phenylalanine degradation; acetoacetate and fumarate from L-phenylalanine: step 5/6.</text>
</comment>
<dbReference type="GO" id="GO:0004364">
    <property type="term" value="F:glutathione transferase activity"/>
    <property type="evidence" value="ECO:0000318"/>
    <property type="project" value="GO_Central"/>
</dbReference>
<protein>
    <recommendedName>
        <fullName evidence="5">maleylacetoacetate isomerase</fullName>
        <ecNumber evidence="5">5.2.1.2</ecNumber>
    </recommendedName>
</protein>
<dbReference type="PROSITE" id="PS50405">
    <property type="entry name" value="GST_CTER"/>
    <property type="match status" value="1"/>
</dbReference>
<dbReference type="GeneID" id="6758458"/>
<dbReference type="OrthoDB" id="202840at2759"/>
<evidence type="ECO:0000256" key="3">
    <source>
        <dbReference type="ARBA" id="ARBA00004671"/>
    </source>
</evidence>
<dbReference type="GO" id="GO:0006572">
    <property type="term" value="P:L-tyrosine catabolic process"/>
    <property type="evidence" value="ECO:0007669"/>
    <property type="project" value="UniProtKB-KW"/>
</dbReference>
<dbReference type="PhylomeDB" id="B3SAD2"/>
<gene>
    <name evidence="10" type="ORF">TRIADDRAFT_32265</name>
</gene>
<accession>B3SAD2</accession>
<evidence type="ECO:0000259" key="8">
    <source>
        <dbReference type="PROSITE" id="PS50404"/>
    </source>
</evidence>
<name>B3SAD2_TRIAD</name>
<evidence type="ECO:0000256" key="6">
    <source>
        <dbReference type="ARBA" id="ARBA00022878"/>
    </source>
</evidence>
<dbReference type="InterPro" id="IPR005955">
    <property type="entry name" value="GST_Zeta"/>
</dbReference>
<comment type="cofactor">
    <cofactor evidence="2">
        <name>glutathione</name>
        <dbReference type="ChEBI" id="CHEBI:57925"/>
    </cofactor>
</comment>
<keyword evidence="6" id="KW-0828">Tyrosine catabolism</keyword>
<dbReference type="SUPFAM" id="SSF52833">
    <property type="entry name" value="Thioredoxin-like"/>
    <property type="match status" value="1"/>
</dbReference>
<dbReference type="GO" id="GO:0006559">
    <property type="term" value="P:L-phenylalanine catabolic process"/>
    <property type="evidence" value="ECO:0000318"/>
    <property type="project" value="GO_Central"/>
</dbReference>
<dbReference type="SFLD" id="SFLDG00358">
    <property type="entry name" value="Main_(cytGST)"/>
    <property type="match status" value="1"/>
</dbReference>
<dbReference type="CDD" id="cd03191">
    <property type="entry name" value="GST_C_Zeta"/>
    <property type="match status" value="1"/>
</dbReference>
<dbReference type="OMA" id="CCQRIII"/>
<dbReference type="AlphaFoldDB" id="B3SAD2"/>
<dbReference type="STRING" id="10228.B3SAD2"/>
<dbReference type="InterPro" id="IPR004045">
    <property type="entry name" value="Glutathione_S-Trfase_N"/>
</dbReference>
<organism evidence="10 11">
    <name type="scientific">Trichoplax adhaerens</name>
    <name type="common">Trichoplax reptans</name>
    <dbReference type="NCBI Taxonomy" id="10228"/>
    <lineage>
        <taxon>Eukaryota</taxon>
        <taxon>Metazoa</taxon>
        <taxon>Placozoa</taxon>
        <taxon>Uniplacotomia</taxon>
        <taxon>Trichoplacea</taxon>
        <taxon>Trichoplacidae</taxon>
        <taxon>Trichoplax</taxon>
    </lineage>
</organism>
<dbReference type="CTD" id="6758458"/>
<dbReference type="Pfam" id="PF14497">
    <property type="entry name" value="GST_C_3"/>
    <property type="match status" value="1"/>
</dbReference>
<dbReference type="GO" id="GO:0006749">
    <property type="term" value="P:glutathione metabolic process"/>
    <property type="evidence" value="ECO:0000318"/>
    <property type="project" value="GO_Central"/>
</dbReference>
<dbReference type="eggNOG" id="KOG0868">
    <property type="taxonomic scope" value="Eukaryota"/>
</dbReference>
<dbReference type="FunCoup" id="B3SAD2">
    <property type="interactions" value="1111"/>
</dbReference>
<dbReference type="InterPro" id="IPR040079">
    <property type="entry name" value="Glutathione_S-Trfase"/>
</dbReference>